<sequence length="337" mass="35715">MDIEVRVETWPLANPFRITGRTYTEIDLVVAVVRDGEHEGYGEAAGVDYLGETPTSIAAEIETVRSAFAGGMDRTRLQSLLPIGGARNALDCALWDLEGARSRRPAWQDAGVTRPKPCLTTWTIGADAPDLVGERALAFADARAIKLKLTGDGLDAERVRAVRAARPDVWLGVDGNRGFTLAGLEKLMPVLVDARVSLVEQPLSVDLDADLTSFASPIPLAADESVQGLASLEALSDAFSVINIKLDKCGGLTEALAMVHTARARGMGVMVGNMLGTSLAMAPAFIVGQFCDVVDLDGPVLLRRDRVPGAQYGDGMIWCPDDLWGGPHSGASAGLHA</sequence>
<dbReference type="GO" id="GO:0009063">
    <property type="term" value="P:amino acid catabolic process"/>
    <property type="evidence" value="ECO:0007669"/>
    <property type="project" value="InterPro"/>
</dbReference>
<dbReference type="InterPro" id="IPR029065">
    <property type="entry name" value="Enolase_C-like"/>
</dbReference>
<reference evidence="9 10" key="1">
    <citation type="submission" date="2020-09" db="EMBL/GenBank/DDBJ databases">
        <title>Sphingomonas sp., a new species isolated from pork steak.</title>
        <authorList>
            <person name="Heidler von Heilborn D."/>
        </authorList>
    </citation>
    <scope>NUCLEOTIDE SEQUENCE [LARGE SCALE GENOMIC DNA]</scope>
    <source>
        <strain evidence="10">S8-3T</strain>
    </source>
</reference>
<organism evidence="9 10">
    <name type="scientific">Sphingomonas alpina</name>
    <dbReference type="NCBI Taxonomy" id="653931"/>
    <lineage>
        <taxon>Bacteria</taxon>
        <taxon>Pseudomonadati</taxon>
        <taxon>Pseudomonadota</taxon>
        <taxon>Alphaproteobacteria</taxon>
        <taxon>Sphingomonadales</taxon>
        <taxon>Sphingomonadaceae</taxon>
        <taxon>Sphingomonas</taxon>
    </lineage>
</organism>
<dbReference type="PANTHER" id="PTHR48073:SF2">
    <property type="entry name" value="O-SUCCINYLBENZOATE SYNTHASE"/>
    <property type="match status" value="1"/>
</dbReference>
<evidence type="ECO:0000256" key="5">
    <source>
        <dbReference type="PIRSR" id="PIRSR634603-1"/>
    </source>
</evidence>
<dbReference type="InterPro" id="IPR018110">
    <property type="entry name" value="Mandel_Rmase/mucon_lact_enz_CS"/>
</dbReference>
<keyword evidence="2 6" id="KW-0479">Metal-binding</keyword>
<dbReference type="SFLD" id="SFLDS00001">
    <property type="entry name" value="Enolase"/>
    <property type="match status" value="1"/>
</dbReference>
<dbReference type="Gene3D" id="3.20.20.120">
    <property type="entry name" value="Enolase-like C-terminal domain"/>
    <property type="match status" value="1"/>
</dbReference>
<gene>
    <name evidence="9" type="ORF">H3Z74_13045</name>
</gene>
<dbReference type="GO" id="GO:0006518">
    <property type="term" value="P:peptide metabolic process"/>
    <property type="evidence" value="ECO:0007669"/>
    <property type="project" value="UniProtKB-ARBA"/>
</dbReference>
<keyword evidence="10" id="KW-1185">Reference proteome</keyword>
<dbReference type="InterPro" id="IPR013342">
    <property type="entry name" value="Mandelate_racemase_C"/>
</dbReference>
<dbReference type="Pfam" id="PF02746">
    <property type="entry name" value="MR_MLE_N"/>
    <property type="match status" value="1"/>
</dbReference>
<protein>
    <recommendedName>
        <fullName evidence="7">Dipeptide epimerase</fullName>
        <ecNumber evidence="7">5.1.1.-</ecNumber>
    </recommendedName>
</protein>
<dbReference type="EC" id="5.1.1.-" evidence="7"/>
<dbReference type="SFLD" id="SFLDG00180">
    <property type="entry name" value="muconate_cycloisomerase"/>
    <property type="match status" value="1"/>
</dbReference>
<evidence type="ECO:0000259" key="8">
    <source>
        <dbReference type="SMART" id="SM00922"/>
    </source>
</evidence>
<feature type="active site" description="Proton acceptor; specific for (S)-substrate epimerization" evidence="5">
    <location>
        <position position="245"/>
    </location>
</feature>
<evidence type="ECO:0000256" key="6">
    <source>
        <dbReference type="PIRSR" id="PIRSR634603-3"/>
    </source>
</evidence>
<dbReference type="PANTHER" id="PTHR48073">
    <property type="entry name" value="O-SUCCINYLBENZOATE SYNTHASE-RELATED"/>
    <property type="match status" value="1"/>
</dbReference>
<dbReference type="EMBL" id="CP061038">
    <property type="protein sequence ID" value="QNQ07742.1"/>
    <property type="molecule type" value="Genomic_DNA"/>
</dbReference>
<comment type="similarity">
    <text evidence="1 7">Belongs to the mandelate racemase/muconate lactonizing enzyme family.</text>
</comment>
<dbReference type="Gene3D" id="3.30.390.10">
    <property type="entry name" value="Enolase-like, N-terminal domain"/>
    <property type="match status" value="1"/>
</dbReference>
<dbReference type="Proteomes" id="UP000516148">
    <property type="component" value="Chromosome"/>
</dbReference>
<dbReference type="InterPro" id="IPR036849">
    <property type="entry name" value="Enolase-like_C_sf"/>
</dbReference>
<dbReference type="SUPFAM" id="SSF54826">
    <property type="entry name" value="Enolase N-terminal domain-like"/>
    <property type="match status" value="1"/>
</dbReference>
<feature type="binding site" evidence="6">
    <location>
        <position position="200"/>
    </location>
    <ligand>
        <name>Mg(2+)</name>
        <dbReference type="ChEBI" id="CHEBI:18420"/>
    </ligand>
</feature>
<dbReference type="InterPro" id="IPR034603">
    <property type="entry name" value="Dipeptide_epimerase"/>
</dbReference>
<name>A0A7H0LDI9_9SPHN</name>
<dbReference type="AlphaFoldDB" id="A0A7H0LDI9"/>
<dbReference type="CDD" id="cd03319">
    <property type="entry name" value="L-Ala-DL-Glu_epimerase"/>
    <property type="match status" value="1"/>
</dbReference>
<keyword evidence="3 6" id="KW-0460">Magnesium</keyword>
<dbReference type="InterPro" id="IPR013341">
    <property type="entry name" value="Mandelate_racemase_N_dom"/>
</dbReference>
<evidence type="ECO:0000256" key="2">
    <source>
        <dbReference type="ARBA" id="ARBA00022723"/>
    </source>
</evidence>
<evidence type="ECO:0000256" key="1">
    <source>
        <dbReference type="ARBA" id="ARBA00008031"/>
    </source>
</evidence>
<dbReference type="GO" id="GO:0016855">
    <property type="term" value="F:racemase and epimerase activity, acting on amino acids and derivatives"/>
    <property type="evidence" value="ECO:0007669"/>
    <property type="project" value="UniProtKB-UniRule"/>
</dbReference>
<feature type="active site" description="Proton acceptor; specific for (R)-substrate epimerization" evidence="5">
    <location>
        <position position="148"/>
    </location>
</feature>
<dbReference type="Pfam" id="PF13378">
    <property type="entry name" value="MR_MLE_C"/>
    <property type="match status" value="1"/>
</dbReference>
<dbReference type="SMART" id="SM00922">
    <property type="entry name" value="MR_MLE"/>
    <property type="match status" value="1"/>
</dbReference>
<evidence type="ECO:0000256" key="3">
    <source>
        <dbReference type="ARBA" id="ARBA00022842"/>
    </source>
</evidence>
<dbReference type="SUPFAM" id="SSF51604">
    <property type="entry name" value="Enolase C-terminal domain-like"/>
    <property type="match status" value="1"/>
</dbReference>
<feature type="binding site" evidence="6">
    <location>
        <position position="223"/>
    </location>
    <ligand>
        <name>Mg(2+)</name>
        <dbReference type="ChEBI" id="CHEBI:18420"/>
    </ligand>
</feature>
<comment type="cofactor">
    <cofactor evidence="6 7">
        <name>Mg(2+)</name>
        <dbReference type="ChEBI" id="CHEBI:18420"/>
    </cofactor>
    <text evidence="6 7">Binds 1 Mg(2+) ion per subunit.</text>
</comment>
<feature type="binding site" evidence="6">
    <location>
        <position position="174"/>
    </location>
    <ligand>
        <name>Mg(2+)</name>
        <dbReference type="ChEBI" id="CHEBI:18420"/>
    </ligand>
</feature>
<evidence type="ECO:0000313" key="10">
    <source>
        <dbReference type="Proteomes" id="UP000516148"/>
    </source>
</evidence>
<evidence type="ECO:0000256" key="7">
    <source>
        <dbReference type="RuleBase" id="RU366006"/>
    </source>
</evidence>
<keyword evidence="4 7" id="KW-0413">Isomerase</keyword>
<dbReference type="InterPro" id="IPR029017">
    <property type="entry name" value="Enolase-like_N"/>
</dbReference>
<accession>A0A7H0LDI9</accession>
<evidence type="ECO:0000256" key="4">
    <source>
        <dbReference type="ARBA" id="ARBA00023235"/>
    </source>
</evidence>
<feature type="domain" description="Mandelate racemase/muconate lactonizing enzyme C-terminal" evidence="8">
    <location>
        <begin position="129"/>
        <end position="221"/>
    </location>
</feature>
<dbReference type="PROSITE" id="PS00909">
    <property type="entry name" value="MR_MLE_2"/>
    <property type="match status" value="1"/>
</dbReference>
<evidence type="ECO:0000313" key="9">
    <source>
        <dbReference type="EMBL" id="QNQ07742.1"/>
    </source>
</evidence>
<dbReference type="RefSeq" id="WP_187760089.1">
    <property type="nucleotide sequence ID" value="NZ_CP061038.1"/>
</dbReference>
<proteinExistence type="inferred from homology"/>
<dbReference type="KEGG" id="spap:H3Z74_13045"/>
<dbReference type="GO" id="GO:0000287">
    <property type="term" value="F:magnesium ion binding"/>
    <property type="evidence" value="ECO:0007669"/>
    <property type="project" value="UniProtKB-ARBA"/>
</dbReference>